<name>D2VHU2_NAEGR</name>
<dbReference type="AlphaFoldDB" id="D2VHU2"/>
<dbReference type="VEuPathDB" id="AmoebaDB:NAEGRDRAFT_68447"/>
<accession>D2VHU2</accession>
<protein>
    <submittedName>
        <fullName evidence="2">Predicted protein</fullName>
    </submittedName>
</protein>
<dbReference type="EMBL" id="GG738872">
    <property type="protein sequence ID" value="EFC43735.1"/>
    <property type="molecule type" value="Genomic_DNA"/>
</dbReference>
<evidence type="ECO:0000313" key="3">
    <source>
        <dbReference type="Proteomes" id="UP000006671"/>
    </source>
</evidence>
<dbReference type="KEGG" id="ngr:NAEGRDRAFT_68447"/>
<sequence>MFPKLFSVRIINELEGVVAIRVFYAKPNETLPIYEEFQVKINHAHLFEKIEEVNELQSNSTVSPPLQPSSSSASSTDNQMNDEEAEKEESRYYIDKIQVFLGEGKEERMWTFDSPFLTQDSQKETFVLIRDRKGEVELRHLRDKDLRTKYDYSQVFGNSADDILGF</sequence>
<dbReference type="InParanoid" id="D2VHU2"/>
<feature type="compositionally biased region" description="Low complexity" evidence="1">
    <location>
        <begin position="60"/>
        <end position="75"/>
    </location>
</feature>
<feature type="region of interest" description="Disordered" evidence="1">
    <location>
        <begin position="57"/>
        <end position="89"/>
    </location>
</feature>
<evidence type="ECO:0000256" key="1">
    <source>
        <dbReference type="SAM" id="MobiDB-lite"/>
    </source>
</evidence>
<keyword evidence="3" id="KW-1185">Reference proteome</keyword>
<gene>
    <name evidence="2" type="ORF">NAEGRDRAFT_68447</name>
</gene>
<organism evidence="3">
    <name type="scientific">Naegleria gruberi</name>
    <name type="common">Amoeba</name>
    <dbReference type="NCBI Taxonomy" id="5762"/>
    <lineage>
        <taxon>Eukaryota</taxon>
        <taxon>Discoba</taxon>
        <taxon>Heterolobosea</taxon>
        <taxon>Tetramitia</taxon>
        <taxon>Eutetramitia</taxon>
        <taxon>Vahlkampfiidae</taxon>
        <taxon>Naegleria</taxon>
    </lineage>
</organism>
<evidence type="ECO:0000313" key="2">
    <source>
        <dbReference type="EMBL" id="EFC43735.1"/>
    </source>
</evidence>
<proteinExistence type="predicted"/>
<dbReference type="RefSeq" id="XP_002676479.1">
    <property type="nucleotide sequence ID" value="XM_002676433.1"/>
</dbReference>
<dbReference type="OrthoDB" id="10276681at2759"/>
<dbReference type="OMA" id="KEERMWT"/>
<reference evidence="2 3" key="1">
    <citation type="journal article" date="2010" name="Cell">
        <title>The genome of Naegleria gruberi illuminates early eukaryotic versatility.</title>
        <authorList>
            <person name="Fritz-Laylin L.K."/>
            <person name="Prochnik S.E."/>
            <person name="Ginger M.L."/>
            <person name="Dacks J.B."/>
            <person name="Carpenter M.L."/>
            <person name="Field M.C."/>
            <person name="Kuo A."/>
            <person name="Paredez A."/>
            <person name="Chapman J."/>
            <person name="Pham J."/>
            <person name="Shu S."/>
            <person name="Neupane R."/>
            <person name="Cipriano M."/>
            <person name="Mancuso J."/>
            <person name="Tu H."/>
            <person name="Salamov A."/>
            <person name="Lindquist E."/>
            <person name="Shapiro H."/>
            <person name="Lucas S."/>
            <person name="Grigoriev I.V."/>
            <person name="Cande W.Z."/>
            <person name="Fulton C."/>
            <person name="Rokhsar D.S."/>
            <person name="Dawson S.C."/>
        </authorList>
    </citation>
    <scope>NUCLEOTIDE SEQUENCE [LARGE SCALE GENOMIC DNA]</scope>
    <source>
        <strain evidence="2 3">NEG-M</strain>
    </source>
</reference>
<dbReference type="GeneID" id="8863279"/>
<dbReference type="Proteomes" id="UP000006671">
    <property type="component" value="Unassembled WGS sequence"/>
</dbReference>